<accession>S9UKD4</accession>
<keyword evidence="3" id="KW-1185">Reference proteome</keyword>
<sequence>MPLDLVGKLHRTVYVCDCAEDAREDLVRLMMQRCGAVEAWDVVEDRVVVVLASINSLSTALSFNGMSFVDLSKKIIVWKATEAPPAAVQTRQLAIAATTAAPAEPSTIQGMTREEWEQRREARKQRMATLQTALGIEMARVDLSVPANRDAKLNELCLRQLRALCVLTQHRVDQLEEEVKLKEHIAEVMKSATAASRPTERKVTELSGGKRARE</sequence>
<evidence type="ECO:0000256" key="1">
    <source>
        <dbReference type="SAM" id="MobiDB-lite"/>
    </source>
</evidence>
<protein>
    <submittedName>
        <fullName evidence="2">Uncharacterized protein</fullName>
    </submittedName>
</protein>
<evidence type="ECO:0000313" key="3">
    <source>
        <dbReference type="Proteomes" id="UP000015354"/>
    </source>
</evidence>
<dbReference type="OrthoDB" id="272601at2759"/>
<dbReference type="Proteomes" id="UP000015354">
    <property type="component" value="Unassembled WGS sequence"/>
</dbReference>
<dbReference type="InterPro" id="IPR035979">
    <property type="entry name" value="RBD_domain_sf"/>
</dbReference>
<dbReference type="EMBL" id="ATMH01004655">
    <property type="protein sequence ID" value="EPY29239.1"/>
    <property type="molecule type" value="Genomic_DNA"/>
</dbReference>
<evidence type="ECO:0000313" key="2">
    <source>
        <dbReference type="EMBL" id="EPY29239.1"/>
    </source>
</evidence>
<comment type="caution">
    <text evidence="2">The sequence shown here is derived from an EMBL/GenBank/DDBJ whole genome shotgun (WGS) entry which is preliminary data.</text>
</comment>
<reference evidence="2 3" key="1">
    <citation type="journal article" date="2013" name="PLoS ONE">
        <title>Predicting the Proteins of Angomonas deanei, Strigomonas culicis and Their Respective Endosymbionts Reveals New Aspects of the Trypanosomatidae Family.</title>
        <authorList>
            <person name="Motta M.C."/>
            <person name="Martins A.C."/>
            <person name="de Souza S.S."/>
            <person name="Catta-Preta C.M."/>
            <person name="Silva R."/>
            <person name="Klein C.C."/>
            <person name="de Almeida L.G."/>
            <person name="de Lima Cunha O."/>
            <person name="Ciapina L.P."/>
            <person name="Brocchi M."/>
            <person name="Colabardini A.C."/>
            <person name="de Araujo Lima B."/>
            <person name="Machado C.R."/>
            <person name="de Almeida Soares C.M."/>
            <person name="Probst C.M."/>
            <person name="de Menezes C.B."/>
            <person name="Thompson C.E."/>
            <person name="Bartholomeu D.C."/>
            <person name="Gradia D.F."/>
            <person name="Pavoni D.P."/>
            <person name="Grisard E.C."/>
            <person name="Fantinatti-Garboggini F."/>
            <person name="Marchini F.K."/>
            <person name="Rodrigues-Luiz G.F."/>
            <person name="Wagner G."/>
            <person name="Goldman G.H."/>
            <person name="Fietto J.L."/>
            <person name="Elias M.C."/>
            <person name="Goldman M.H."/>
            <person name="Sagot M.F."/>
            <person name="Pereira M."/>
            <person name="Stoco P.H."/>
            <person name="de Mendonca-Neto R.P."/>
            <person name="Teixeira S.M."/>
            <person name="Maciel T.E."/>
            <person name="de Oliveira Mendes T.A."/>
            <person name="Urmenyi T.P."/>
            <person name="de Souza W."/>
            <person name="Schenkman S."/>
            <person name="de Vasconcelos A.T."/>
        </authorList>
    </citation>
    <scope>NUCLEOTIDE SEQUENCE [LARGE SCALE GENOMIC DNA]</scope>
</reference>
<gene>
    <name evidence="2" type="ORF">STCU_04655</name>
</gene>
<dbReference type="GO" id="GO:0003676">
    <property type="term" value="F:nucleic acid binding"/>
    <property type="evidence" value="ECO:0007669"/>
    <property type="project" value="InterPro"/>
</dbReference>
<proteinExistence type="predicted"/>
<dbReference type="SUPFAM" id="SSF54928">
    <property type="entry name" value="RNA-binding domain, RBD"/>
    <property type="match status" value="1"/>
</dbReference>
<organism evidence="2 3">
    <name type="scientific">Strigomonas culicis</name>
    <dbReference type="NCBI Taxonomy" id="28005"/>
    <lineage>
        <taxon>Eukaryota</taxon>
        <taxon>Discoba</taxon>
        <taxon>Euglenozoa</taxon>
        <taxon>Kinetoplastea</taxon>
        <taxon>Metakinetoplastina</taxon>
        <taxon>Trypanosomatida</taxon>
        <taxon>Trypanosomatidae</taxon>
        <taxon>Strigomonadinae</taxon>
        <taxon>Strigomonas</taxon>
    </lineage>
</organism>
<name>S9UKD4_9TRYP</name>
<feature type="region of interest" description="Disordered" evidence="1">
    <location>
        <begin position="190"/>
        <end position="214"/>
    </location>
</feature>
<dbReference type="AlphaFoldDB" id="S9UKD4"/>